<name>W7Y7I4_9BACT</name>
<accession>W7Y7I4</accession>
<evidence type="ECO:0008006" key="3">
    <source>
        <dbReference type="Google" id="ProtNLM"/>
    </source>
</evidence>
<dbReference type="AlphaFoldDB" id="W7Y7I4"/>
<protein>
    <recommendedName>
        <fullName evidence="3">Outer membrane protein beta-barrel domain-containing protein</fullName>
    </recommendedName>
</protein>
<evidence type="ECO:0000313" key="1">
    <source>
        <dbReference type="EMBL" id="GAF03608.1"/>
    </source>
</evidence>
<dbReference type="eggNOG" id="COG4206">
    <property type="taxonomic scope" value="Bacteria"/>
</dbReference>
<comment type="caution">
    <text evidence="1">The sequence shown here is derived from an EMBL/GenBank/DDBJ whole genome shotgun (WGS) entry which is preliminary data.</text>
</comment>
<evidence type="ECO:0000313" key="2">
    <source>
        <dbReference type="Proteomes" id="UP000019402"/>
    </source>
</evidence>
<proteinExistence type="predicted"/>
<gene>
    <name evidence="1" type="ORF">JCM21142_52286</name>
</gene>
<dbReference type="Proteomes" id="UP000019402">
    <property type="component" value="Unassembled WGS sequence"/>
</dbReference>
<keyword evidence="2" id="KW-1185">Reference proteome</keyword>
<reference evidence="1 2" key="1">
    <citation type="journal article" date="2014" name="Genome Announc.">
        <title>Draft Genome Sequence of Cytophaga fermentans JCM 21142T, a Facultative Anaerobe Isolated from Marine Mud.</title>
        <authorList>
            <person name="Starns D."/>
            <person name="Oshima K."/>
            <person name="Suda W."/>
            <person name="Iino T."/>
            <person name="Yuki M."/>
            <person name="Inoue J."/>
            <person name="Kitamura K."/>
            <person name="Iida T."/>
            <person name="Darby A."/>
            <person name="Hattori M."/>
            <person name="Ohkuma M."/>
        </authorList>
    </citation>
    <scope>NUCLEOTIDE SEQUENCE [LARGE SCALE GENOMIC DNA]</scope>
    <source>
        <strain evidence="1 2">JCM 21142</strain>
    </source>
</reference>
<organism evidence="1 2">
    <name type="scientific">Saccharicrinis fermentans DSM 9555 = JCM 21142</name>
    <dbReference type="NCBI Taxonomy" id="869213"/>
    <lineage>
        <taxon>Bacteria</taxon>
        <taxon>Pseudomonadati</taxon>
        <taxon>Bacteroidota</taxon>
        <taxon>Bacteroidia</taxon>
        <taxon>Marinilabiliales</taxon>
        <taxon>Marinilabiliaceae</taxon>
        <taxon>Saccharicrinis</taxon>
    </lineage>
</organism>
<dbReference type="EMBL" id="BAMD01000027">
    <property type="protein sequence ID" value="GAF03608.1"/>
    <property type="molecule type" value="Genomic_DNA"/>
</dbReference>
<sequence length="68" mass="7529">MPFSPSVSALFNVRYLKPTFGFVRNAYVSVDYLLTASQNNIVPPEEKTPGYQLFNMGLGGDVSIKNQV</sequence>